<keyword evidence="9 10" id="KW-0998">Cell outer membrane</keyword>
<accession>A0A3G2L6H9</accession>
<evidence type="ECO:0000256" key="7">
    <source>
        <dbReference type="ARBA" id="ARBA00023136"/>
    </source>
</evidence>
<dbReference type="InterPro" id="IPR012910">
    <property type="entry name" value="Plug_dom"/>
</dbReference>
<name>A0A3G2L6H9_9FLAO</name>
<dbReference type="SUPFAM" id="SSF56935">
    <property type="entry name" value="Porins"/>
    <property type="match status" value="1"/>
</dbReference>
<evidence type="ECO:0000313" key="14">
    <source>
        <dbReference type="EMBL" id="AYN67813.1"/>
    </source>
</evidence>
<evidence type="ECO:0000259" key="13">
    <source>
        <dbReference type="Pfam" id="PF07715"/>
    </source>
</evidence>
<dbReference type="InterPro" id="IPR039426">
    <property type="entry name" value="TonB-dep_rcpt-like"/>
</dbReference>
<dbReference type="EMBL" id="CP032050">
    <property type="protein sequence ID" value="AYN67813.1"/>
    <property type="molecule type" value="Genomic_DNA"/>
</dbReference>
<protein>
    <submittedName>
        <fullName evidence="14">TonB-dependent receptor</fullName>
    </submittedName>
</protein>
<evidence type="ECO:0000256" key="8">
    <source>
        <dbReference type="ARBA" id="ARBA00023170"/>
    </source>
</evidence>
<feature type="domain" description="TonB-dependent receptor-like beta-barrel" evidence="12">
    <location>
        <begin position="170"/>
        <end position="588"/>
    </location>
</feature>
<dbReference type="InterPro" id="IPR000531">
    <property type="entry name" value="Beta-barrel_TonB"/>
</dbReference>
<evidence type="ECO:0000256" key="2">
    <source>
        <dbReference type="ARBA" id="ARBA00022448"/>
    </source>
</evidence>
<comment type="subcellular location">
    <subcellularLocation>
        <location evidence="1 10">Cell outer membrane</location>
        <topology evidence="1 10">Multi-pass membrane protein</topology>
    </subcellularLocation>
</comment>
<dbReference type="Gene3D" id="2.40.170.20">
    <property type="entry name" value="TonB-dependent receptor, beta-barrel domain"/>
    <property type="match status" value="1"/>
</dbReference>
<dbReference type="GO" id="GO:0009279">
    <property type="term" value="C:cell outer membrane"/>
    <property type="evidence" value="ECO:0007669"/>
    <property type="project" value="UniProtKB-SubCell"/>
</dbReference>
<evidence type="ECO:0000256" key="11">
    <source>
        <dbReference type="RuleBase" id="RU003357"/>
    </source>
</evidence>
<feature type="domain" description="TonB-dependent receptor plug" evidence="13">
    <location>
        <begin position="47"/>
        <end position="143"/>
    </location>
</feature>
<comment type="similarity">
    <text evidence="10 11">Belongs to the TonB-dependent receptor family.</text>
</comment>
<proteinExistence type="inferred from homology"/>
<sequence>MNYLQRLLLVGLLLFGKQVFGQTDSVTVLDEVILTDVRLLHFSNNNTTVLKDSVLKRNGSSLTDLLQFNSGIYLKENGLGMVSSPSFRGTNASQTAVVWNGININSLLTGQVDFNTIVPSNYDDVQIRKGGGSVQFGSGAIGGSIHLQDQIQFNSGLENEIELFYGSFETRGVDYRISKGSDQFTFGFGVNYRASENDYKYLGTDQKNENGDFETININGKVGYKISDKQLLKFYHQTFLGDRNFSGTLTAPSNSKYKDYNTRNLLEWNHFKNNQVQRLKVGYLYEKYKYFGNNDRPEFSFGQTNTFLANYDYKITVKNLIFDAIADFNHVNGKGSSVADAKRNTFAGTLLFKHNVSSNLSYDLNIRKEFVNDFDSPLVYALNLEYRPNKKNILYVNGSKNHRVPTFNEIYWITGGGSSGNPEILPESSYQLEIGHALLYSKWQFKGAAYYISSEDRIQWRPNDSGIWTPINISEASNYGLEVSFKYAESWGQHHLVWDSGYFYTQARNDETNNDLMYVPKHKATSNISWSHLNWKLFYQLFYNGSVYTTSDNSDELPDYSVSNLGVSREFKLNKDLDFTAKFQLNNIWNKNYQNVAFRPMPGRNMQLKLNLNF</sequence>
<evidence type="ECO:0000259" key="12">
    <source>
        <dbReference type="Pfam" id="PF00593"/>
    </source>
</evidence>
<dbReference type="KEGG" id="emar:D1013_10740"/>
<dbReference type="PROSITE" id="PS52016">
    <property type="entry name" value="TONB_DEPENDENT_REC_3"/>
    <property type="match status" value="1"/>
</dbReference>
<dbReference type="Proteomes" id="UP000276309">
    <property type="component" value="Chromosome"/>
</dbReference>
<keyword evidence="4 10" id="KW-0812">Transmembrane</keyword>
<evidence type="ECO:0000256" key="9">
    <source>
        <dbReference type="ARBA" id="ARBA00023237"/>
    </source>
</evidence>
<dbReference type="Pfam" id="PF07715">
    <property type="entry name" value="Plug"/>
    <property type="match status" value="1"/>
</dbReference>
<evidence type="ECO:0000313" key="15">
    <source>
        <dbReference type="Proteomes" id="UP000276309"/>
    </source>
</evidence>
<reference evidence="14 15" key="1">
    <citation type="submission" date="2018-08" db="EMBL/GenBank/DDBJ databases">
        <title>The reduced genetic potential of extracellular carbohydrate catabolism in Euzebyella marina RN62, a Flavobacteriia bacterium isolated from the hadal water.</title>
        <authorList>
            <person name="Xue C."/>
        </authorList>
    </citation>
    <scope>NUCLEOTIDE SEQUENCE [LARGE SCALE GENOMIC DNA]</scope>
    <source>
        <strain evidence="14 15">RN62</strain>
    </source>
</reference>
<dbReference type="InterPro" id="IPR036942">
    <property type="entry name" value="Beta-barrel_TonB_sf"/>
</dbReference>
<keyword evidence="15" id="KW-1185">Reference proteome</keyword>
<evidence type="ECO:0000256" key="1">
    <source>
        <dbReference type="ARBA" id="ARBA00004571"/>
    </source>
</evidence>
<evidence type="ECO:0000256" key="3">
    <source>
        <dbReference type="ARBA" id="ARBA00022452"/>
    </source>
</evidence>
<gene>
    <name evidence="14" type="ORF">D1013_10740</name>
</gene>
<dbReference type="PANTHER" id="PTHR30069:SF29">
    <property type="entry name" value="HEMOGLOBIN AND HEMOGLOBIN-HAPTOGLOBIN-BINDING PROTEIN 1-RELATED"/>
    <property type="match status" value="1"/>
</dbReference>
<dbReference type="PANTHER" id="PTHR30069">
    <property type="entry name" value="TONB-DEPENDENT OUTER MEMBRANE RECEPTOR"/>
    <property type="match status" value="1"/>
</dbReference>
<dbReference type="InterPro" id="IPR037066">
    <property type="entry name" value="Plug_dom_sf"/>
</dbReference>
<evidence type="ECO:0000256" key="4">
    <source>
        <dbReference type="ARBA" id="ARBA00022692"/>
    </source>
</evidence>
<keyword evidence="8 14" id="KW-0675">Receptor</keyword>
<evidence type="ECO:0000256" key="10">
    <source>
        <dbReference type="PROSITE-ProRule" id="PRU01360"/>
    </source>
</evidence>
<dbReference type="Gene3D" id="2.170.130.10">
    <property type="entry name" value="TonB-dependent receptor, plug domain"/>
    <property type="match status" value="1"/>
</dbReference>
<keyword evidence="7 10" id="KW-0472">Membrane</keyword>
<evidence type="ECO:0000256" key="5">
    <source>
        <dbReference type="ARBA" id="ARBA00022729"/>
    </source>
</evidence>
<dbReference type="OrthoDB" id="9762903at2"/>
<keyword evidence="5" id="KW-0732">Signal</keyword>
<evidence type="ECO:0000256" key="6">
    <source>
        <dbReference type="ARBA" id="ARBA00023077"/>
    </source>
</evidence>
<dbReference type="GO" id="GO:0044718">
    <property type="term" value="P:siderophore transmembrane transport"/>
    <property type="evidence" value="ECO:0007669"/>
    <property type="project" value="TreeGrafter"/>
</dbReference>
<organism evidence="14 15">
    <name type="scientific">Euzebyella marina</name>
    <dbReference type="NCBI Taxonomy" id="1761453"/>
    <lineage>
        <taxon>Bacteria</taxon>
        <taxon>Pseudomonadati</taxon>
        <taxon>Bacteroidota</taxon>
        <taxon>Flavobacteriia</taxon>
        <taxon>Flavobacteriales</taxon>
        <taxon>Flavobacteriaceae</taxon>
        <taxon>Euzebyella</taxon>
    </lineage>
</organism>
<keyword evidence="3 10" id="KW-1134">Transmembrane beta strand</keyword>
<dbReference type="AlphaFoldDB" id="A0A3G2L6H9"/>
<dbReference type="Pfam" id="PF00593">
    <property type="entry name" value="TonB_dep_Rec_b-barrel"/>
    <property type="match status" value="1"/>
</dbReference>
<dbReference type="GO" id="GO:0015344">
    <property type="term" value="F:siderophore uptake transmembrane transporter activity"/>
    <property type="evidence" value="ECO:0007669"/>
    <property type="project" value="TreeGrafter"/>
</dbReference>
<dbReference type="RefSeq" id="WP_121848828.1">
    <property type="nucleotide sequence ID" value="NZ_CP032050.1"/>
</dbReference>
<keyword evidence="6 11" id="KW-0798">TonB box</keyword>
<keyword evidence="2 10" id="KW-0813">Transport</keyword>